<dbReference type="AlphaFoldDB" id="A0A132B6K0"/>
<evidence type="ECO:0000313" key="2">
    <source>
        <dbReference type="Proteomes" id="UP000070700"/>
    </source>
</evidence>
<keyword evidence="2" id="KW-1185">Reference proteome</keyword>
<accession>A0A132B6K0</accession>
<dbReference type="Proteomes" id="UP000070700">
    <property type="component" value="Unassembled WGS sequence"/>
</dbReference>
<gene>
    <name evidence="1" type="ORF">LY89DRAFT_348618</name>
</gene>
<reference evidence="1 2" key="1">
    <citation type="submission" date="2015-10" db="EMBL/GenBank/DDBJ databases">
        <title>Full genome of DAOMC 229536 Phialocephala scopiformis, a fungal endophyte of spruce producing the potent anti-insectan compound rugulosin.</title>
        <authorList>
            <consortium name="DOE Joint Genome Institute"/>
            <person name="Walker A.K."/>
            <person name="Frasz S.L."/>
            <person name="Seifert K.A."/>
            <person name="Miller J.D."/>
            <person name="Mondo S.J."/>
            <person name="Labutti K."/>
            <person name="Lipzen A."/>
            <person name="Dockter R."/>
            <person name="Kennedy M."/>
            <person name="Grigoriev I.V."/>
            <person name="Spatafora J.W."/>
        </authorList>
    </citation>
    <scope>NUCLEOTIDE SEQUENCE [LARGE SCALE GENOMIC DNA]</scope>
    <source>
        <strain evidence="1 2">CBS 120377</strain>
    </source>
</reference>
<protein>
    <submittedName>
        <fullName evidence="1">Uncharacterized protein</fullName>
    </submittedName>
</protein>
<proteinExistence type="predicted"/>
<dbReference type="GeneID" id="28816630"/>
<dbReference type="InParanoid" id="A0A132B6K0"/>
<organism evidence="1 2">
    <name type="scientific">Mollisia scopiformis</name>
    <name type="common">Conifer needle endophyte fungus</name>
    <name type="synonym">Phialocephala scopiformis</name>
    <dbReference type="NCBI Taxonomy" id="149040"/>
    <lineage>
        <taxon>Eukaryota</taxon>
        <taxon>Fungi</taxon>
        <taxon>Dikarya</taxon>
        <taxon>Ascomycota</taxon>
        <taxon>Pezizomycotina</taxon>
        <taxon>Leotiomycetes</taxon>
        <taxon>Helotiales</taxon>
        <taxon>Mollisiaceae</taxon>
        <taxon>Mollisia</taxon>
    </lineage>
</organism>
<dbReference type="EMBL" id="KQ947437">
    <property type="protein sequence ID" value="KUJ08038.1"/>
    <property type="molecule type" value="Genomic_DNA"/>
</dbReference>
<dbReference type="KEGG" id="psco:LY89DRAFT_348618"/>
<evidence type="ECO:0000313" key="1">
    <source>
        <dbReference type="EMBL" id="KUJ08038.1"/>
    </source>
</evidence>
<dbReference type="OrthoDB" id="2677624at2759"/>
<name>A0A132B6K0_MOLSC</name>
<sequence>MFAKETPDPAIQTPARTYEFGPEPGAFKVWFGEHANKRFDKVPRDYRLWAVDRSTTNKAPNLTRFKRLHDEYNAWLATRQNPVMKSGTTSTRSESMTDQKSMLQQINTRKPSFVPQSVLKEKESFGNHQVNATTTPAHPGSLVNQTPFLPPMNSNASFNPRFLVKEKKSLDDHRLSVAATRKNDIETNQMQEKTLYRRQRKEEQMIRRAHV</sequence>
<dbReference type="RefSeq" id="XP_018062393.1">
    <property type="nucleotide sequence ID" value="XM_018206904.1"/>
</dbReference>